<evidence type="ECO:0000313" key="1">
    <source>
        <dbReference type="EMBL" id="JAD75289.1"/>
    </source>
</evidence>
<protein>
    <submittedName>
        <fullName evidence="1">Mez1</fullName>
    </submittedName>
</protein>
<dbReference type="AlphaFoldDB" id="A0A0A9CG53"/>
<organism evidence="1">
    <name type="scientific">Arundo donax</name>
    <name type="common">Giant reed</name>
    <name type="synonym">Donax arundinaceus</name>
    <dbReference type="NCBI Taxonomy" id="35708"/>
    <lineage>
        <taxon>Eukaryota</taxon>
        <taxon>Viridiplantae</taxon>
        <taxon>Streptophyta</taxon>
        <taxon>Embryophyta</taxon>
        <taxon>Tracheophyta</taxon>
        <taxon>Spermatophyta</taxon>
        <taxon>Magnoliopsida</taxon>
        <taxon>Liliopsida</taxon>
        <taxon>Poales</taxon>
        <taxon>Poaceae</taxon>
        <taxon>PACMAD clade</taxon>
        <taxon>Arundinoideae</taxon>
        <taxon>Arundineae</taxon>
        <taxon>Arundo</taxon>
    </lineage>
</organism>
<sequence>MSLAQRDPLTELESDVAISFCPFFTLIRIRSAILLLVFFRIPPFGPILTFEGLGEYCGDLLFNGCISESLLSEATLAFEELSLCWDLVFLPLEPCFFLFGPGWFVALSDE</sequence>
<dbReference type="EMBL" id="GBRH01222606">
    <property type="protein sequence ID" value="JAD75289.1"/>
    <property type="molecule type" value="Transcribed_RNA"/>
</dbReference>
<name>A0A0A9CG53_ARUDO</name>
<proteinExistence type="predicted"/>
<accession>A0A0A9CG53</accession>
<reference evidence="1" key="2">
    <citation type="journal article" date="2015" name="Data Brief">
        <title>Shoot transcriptome of the giant reed, Arundo donax.</title>
        <authorList>
            <person name="Barrero R.A."/>
            <person name="Guerrero F.D."/>
            <person name="Moolhuijzen P."/>
            <person name="Goolsby J.A."/>
            <person name="Tidwell J."/>
            <person name="Bellgard S.E."/>
            <person name="Bellgard M.I."/>
        </authorList>
    </citation>
    <scope>NUCLEOTIDE SEQUENCE</scope>
    <source>
        <tissue evidence="1">Shoot tissue taken approximately 20 cm above the soil surface</tissue>
    </source>
</reference>
<reference evidence="1" key="1">
    <citation type="submission" date="2014-09" db="EMBL/GenBank/DDBJ databases">
        <authorList>
            <person name="Magalhaes I.L.F."/>
            <person name="Oliveira U."/>
            <person name="Santos F.R."/>
            <person name="Vidigal T.H.D.A."/>
            <person name="Brescovit A.D."/>
            <person name="Santos A.J."/>
        </authorList>
    </citation>
    <scope>NUCLEOTIDE SEQUENCE</scope>
    <source>
        <tissue evidence="1">Shoot tissue taken approximately 20 cm above the soil surface</tissue>
    </source>
</reference>